<evidence type="ECO:0000313" key="4">
    <source>
        <dbReference type="EMBL" id="EPF30869.1"/>
    </source>
</evidence>
<dbReference type="GO" id="GO:0004109">
    <property type="term" value="F:coproporphyrinogen oxidase activity"/>
    <property type="evidence" value="ECO:0007669"/>
    <property type="project" value="InterPro"/>
</dbReference>
<evidence type="ECO:0000256" key="1">
    <source>
        <dbReference type="ARBA" id="ARBA00006100"/>
    </source>
</evidence>
<gene>
    <name evidence="4" type="ORF">HMPREF9194_01194</name>
</gene>
<evidence type="ECO:0000259" key="3">
    <source>
        <dbReference type="PROSITE" id="PS51918"/>
    </source>
</evidence>
<dbReference type="GO" id="GO:0051539">
    <property type="term" value="F:4 iron, 4 sulfur cluster binding"/>
    <property type="evidence" value="ECO:0007669"/>
    <property type="project" value="UniProtKB-UniRule"/>
</dbReference>
<dbReference type="InterPro" id="IPR058240">
    <property type="entry name" value="rSAM_sf"/>
</dbReference>
<dbReference type="PATRIC" id="fig|1125699.3.peg.1215"/>
<dbReference type="Pfam" id="PF04055">
    <property type="entry name" value="Radical_SAM"/>
    <property type="match status" value="1"/>
</dbReference>
<dbReference type="SUPFAM" id="SSF102114">
    <property type="entry name" value="Radical SAM enzymes"/>
    <property type="match status" value="1"/>
</dbReference>
<comment type="function">
    <text evidence="2">Probably acts as a heme chaperone, transferring heme to an unknown acceptor. Binds one molecule of heme per monomer, possibly covalently. Binds 1 [4Fe-4S] cluster. The cluster is coordinated with 3 cysteines and an exchangeable S-adenosyl-L-methionine.</text>
</comment>
<sequence>MYLYVHIPFCRSKCSYCDFFSLPIGSGAVPDSYIDALLAEAAYKKKLHRIKNWTTVYIGGGTPSLLSAFQLKKLCAGLFALCPPVSGAEITLEVNCADIAEKNARGFSDYLESASAAGINRISAGIQSLDASVLRCIGRRSSASETVSALENLRLWRAAGKGRRCSCDLIAGLPLLGTQKFKEGLSQVLFYAPDHLSLYSLMIEKGTELERTISSGALAWDADCADEQWLEGKKLLEDSGYVQYEVSNFAKKGFESRHNCAYWRMEDYEGIGSGAVGTVKDFRYANTKDIASYTAFWTDEKKIFRSEISRSEIPQSICASEHLSEKDRILEFLMMGLRMREGISSREFSRRFSLPLEDVIGTVFACWAGRGLAEKCGERYRLTGEGLLFLNDFLTELA</sequence>
<dbReference type="eggNOG" id="COG0635">
    <property type="taxonomic scope" value="Bacteria"/>
</dbReference>
<name>S3L263_TREMA</name>
<dbReference type="OrthoDB" id="9808022at2"/>
<dbReference type="Pfam" id="PF06969">
    <property type="entry name" value="HemN_C"/>
    <property type="match status" value="1"/>
</dbReference>
<keyword evidence="2" id="KW-0408">Iron</keyword>
<keyword evidence="5" id="KW-1185">Reference proteome</keyword>
<dbReference type="RefSeq" id="WP_016525480.1">
    <property type="nucleotide sequence ID" value="NZ_KE332518.1"/>
</dbReference>
<keyword evidence="2" id="KW-0963">Cytoplasm</keyword>
<evidence type="ECO:0000313" key="5">
    <source>
        <dbReference type="Proteomes" id="UP000014541"/>
    </source>
</evidence>
<keyword evidence="2" id="KW-0949">S-adenosyl-L-methionine</keyword>
<dbReference type="SFLD" id="SFLDG01065">
    <property type="entry name" value="anaerobic_coproporphyrinogen-I"/>
    <property type="match status" value="1"/>
</dbReference>
<dbReference type="SMART" id="SM00729">
    <property type="entry name" value="Elp3"/>
    <property type="match status" value="1"/>
</dbReference>
<dbReference type="Gene3D" id="3.30.750.200">
    <property type="match status" value="1"/>
</dbReference>
<proteinExistence type="inferred from homology"/>
<keyword evidence="2" id="KW-0143">Chaperone</keyword>
<dbReference type="Proteomes" id="UP000014541">
    <property type="component" value="Unassembled WGS sequence"/>
</dbReference>
<dbReference type="InterPro" id="IPR004559">
    <property type="entry name" value="HemW-like"/>
</dbReference>
<dbReference type="CDD" id="cd01335">
    <property type="entry name" value="Radical_SAM"/>
    <property type="match status" value="1"/>
</dbReference>
<comment type="subcellular location">
    <subcellularLocation>
        <location evidence="2">Cytoplasm</location>
    </subcellularLocation>
</comment>
<keyword evidence="2" id="KW-0411">Iron-sulfur</keyword>
<dbReference type="GO" id="GO:0006779">
    <property type="term" value="P:porphyrin-containing compound biosynthetic process"/>
    <property type="evidence" value="ECO:0007669"/>
    <property type="project" value="InterPro"/>
</dbReference>
<dbReference type="InterPro" id="IPR010723">
    <property type="entry name" value="HemN_C"/>
</dbReference>
<keyword evidence="2" id="KW-0479">Metal-binding</keyword>
<dbReference type="InterPro" id="IPR007197">
    <property type="entry name" value="rSAM"/>
</dbReference>
<dbReference type="HOGENOM" id="CLU_027579_2_2_12"/>
<dbReference type="SFLD" id="SFLDS00029">
    <property type="entry name" value="Radical_SAM"/>
    <property type="match status" value="1"/>
</dbReference>
<dbReference type="PANTHER" id="PTHR13932">
    <property type="entry name" value="COPROPORPHYRINIGEN III OXIDASE"/>
    <property type="match status" value="1"/>
</dbReference>
<dbReference type="EMBL" id="ATFF01000006">
    <property type="protein sequence ID" value="EPF30869.1"/>
    <property type="molecule type" value="Genomic_DNA"/>
</dbReference>
<organism evidence="4 5">
    <name type="scientific">Treponema maltophilum ATCC 51939</name>
    <dbReference type="NCBI Taxonomy" id="1125699"/>
    <lineage>
        <taxon>Bacteria</taxon>
        <taxon>Pseudomonadati</taxon>
        <taxon>Spirochaetota</taxon>
        <taxon>Spirochaetia</taxon>
        <taxon>Spirochaetales</taxon>
        <taxon>Treponemataceae</taxon>
        <taxon>Treponema</taxon>
    </lineage>
</organism>
<keyword evidence="2" id="KW-0004">4Fe-4S</keyword>
<feature type="domain" description="Radical SAM core" evidence="3">
    <location>
        <begin position="1"/>
        <end position="241"/>
    </location>
</feature>
<dbReference type="NCBIfam" id="TIGR00539">
    <property type="entry name" value="hemN_rel"/>
    <property type="match status" value="1"/>
</dbReference>
<dbReference type="PROSITE" id="PS51918">
    <property type="entry name" value="RADICAL_SAM"/>
    <property type="match status" value="1"/>
</dbReference>
<dbReference type="InterPro" id="IPR006638">
    <property type="entry name" value="Elp3/MiaA/NifB-like_rSAM"/>
</dbReference>
<evidence type="ECO:0000256" key="2">
    <source>
        <dbReference type="RuleBase" id="RU364116"/>
    </source>
</evidence>
<keyword evidence="2" id="KW-0349">Heme</keyword>
<comment type="caution">
    <text evidence="4">The sequence shown here is derived from an EMBL/GenBank/DDBJ whole genome shotgun (WGS) entry which is preliminary data.</text>
</comment>
<comment type="similarity">
    <text evidence="1">Belongs to the anaerobic coproporphyrinogen-III oxidase family. HemW subfamily.</text>
</comment>
<dbReference type="AlphaFoldDB" id="S3L263"/>
<dbReference type="GO" id="GO:0046872">
    <property type="term" value="F:metal ion binding"/>
    <property type="evidence" value="ECO:0007669"/>
    <property type="project" value="UniProtKB-UniRule"/>
</dbReference>
<reference evidence="4 5" key="1">
    <citation type="submission" date="2013-04" db="EMBL/GenBank/DDBJ databases">
        <title>The Genome Sequence of Treponema maltophilum ATCC 51939.</title>
        <authorList>
            <consortium name="The Broad Institute Genomics Platform"/>
            <person name="Earl A."/>
            <person name="Ward D."/>
            <person name="Feldgarden M."/>
            <person name="Gevers D."/>
            <person name="Leonetti C."/>
            <person name="Blanton J.M."/>
            <person name="Dewhirst F.E."/>
            <person name="Izard J."/>
            <person name="Walker B."/>
            <person name="Young S."/>
            <person name="Zeng Q."/>
            <person name="Gargeya S."/>
            <person name="Fitzgerald M."/>
            <person name="Haas B."/>
            <person name="Abouelleil A."/>
            <person name="Allen A.W."/>
            <person name="Alvarado L."/>
            <person name="Arachchi H.M."/>
            <person name="Berlin A.M."/>
            <person name="Chapman S.B."/>
            <person name="Gainer-Dewar J."/>
            <person name="Goldberg J."/>
            <person name="Griggs A."/>
            <person name="Gujja S."/>
            <person name="Hansen M."/>
            <person name="Howarth C."/>
            <person name="Imamovic A."/>
            <person name="Ireland A."/>
            <person name="Larimer J."/>
            <person name="McCowan C."/>
            <person name="Murphy C."/>
            <person name="Pearson M."/>
            <person name="Poon T.W."/>
            <person name="Priest M."/>
            <person name="Roberts A."/>
            <person name="Saif S."/>
            <person name="Shea T."/>
            <person name="Sisk P."/>
            <person name="Sykes S."/>
            <person name="Wortman J."/>
            <person name="Nusbaum C."/>
            <person name="Birren B."/>
        </authorList>
    </citation>
    <scope>NUCLEOTIDE SEQUENCE [LARGE SCALE GENOMIC DNA]</scope>
    <source>
        <strain evidence="4 5">ATCC 51939</strain>
    </source>
</reference>
<dbReference type="STRING" id="1125699.HMPREF9194_01194"/>
<protein>
    <recommendedName>
        <fullName evidence="2">Heme chaperone HemW</fullName>
    </recommendedName>
</protein>
<dbReference type="GO" id="GO:0005737">
    <property type="term" value="C:cytoplasm"/>
    <property type="evidence" value="ECO:0007669"/>
    <property type="project" value="UniProtKB-SubCell"/>
</dbReference>
<dbReference type="InterPro" id="IPR034505">
    <property type="entry name" value="Coproporphyrinogen-III_oxidase"/>
</dbReference>
<dbReference type="SFLD" id="SFLDF00562">
    <property type="entry name" value="HemN-like__clustered_with_heat"/>
    <property type="match status" value="1"/>
</dbReference>
<dbReference type="PANTHER" id="PTHR13932:SF5">
    <property type="entry name" value="RADICAL S-ADENOSYL METHIONINE DOMAIN-CONTAINING PROTEIN 1, MITOCHONDRIAL"/>
    <property type="match status" value="1"/>
</dbReference>
<accession>S3L263</accession>